<feature type="transmembrane region" description="Helical" evidence="5">
    <location>
        <begin position="100"/>
        <end position="122"/>
    </location>
</feature>
<name>A0ABM0MZG7_SACKO</name>
<evidence type="ECO:0000256" key="2">
    <source>
        <dbReference type="ARBA" id="ARBA00022692"/>
    </source>
</evidence>
<keyword evidence="4 5" id="KW-0472">Membrane</keyword>
<keyword evidence="2 5" id="KW-0812">Transmembrane</keyword>
<dbReference type="InterPro" id="IPR013057">
    <property type="entry name" value="AA_transpt_TM"/>
</dbReference>
<feature type="domain" description="Amino acid transporter transmembrane" evidence="6">
    <location>
        <begin position="103"/>
        <end position="311"/>
    </location>
</feature>
<feature type="transmembrane region" description="Helical" evidence="5">
    <location>
        <begin position="59"/>
        <end position="80"/>
    </location>
</feature>
<feature type="transmembrane region" description="Helical" evidence="5">
    <location>
        <begin position="293"/>
        <end position="315"/>
    </location>
</feature>
<comment type="subcellular location">
    <subcellularLocation>
        <location evidence="1">Membrane</location>
        <topology evidence="1">Multi-pass membrane protein</topology>
    </subcellularLocation>
</comment>
<feature type="transmembrane region" description="Helical" evidence="5">
    <location>
        <begin position="229"/>
        <end position="246"/>
    </location>
</feature>
<feature type="transmembrane region" description="Helical" evidence="5">
    <location>
        <begin position="184"/>
        <end position="208"/>
    </location>
</feature>
<keyword evidence="7" id="KW-1185">Reference proteome</keyword>
<evidence type="ECO:0000256" key="1">
    <source>
        <dbReference type="ARBA" id="ARBA00004141"/>
    </source>
</evidence>
<keyword evidence="3 5" id="KW-1133">Transmembrane helix</keyword>
<evidence type="ECO:0000256" key="3">
    <source>
        <dbReference type="ARBA" id="ARBA00022989"/>
    </source>
</evidence>
<organism evidence="7 8">
    <name type="scientific">Saccoglossus kowalevskii</name>
    <name type="common">Acorn worm</name>
    <dbReference type="NCBI Taxonomy" id="10224"/>
    <lineage>
        <taxon>Eukaryota</taxon>
        <taxon>Metazoa</taxon>
        <taxon>Hemichordata</taxon>
        <taxon>Enteropneusta</taxon>
        <taxon>Harrimaniidae</taxon>
        <taxon>Saccoglossus</taxon>
    </lineage>
</organism>
<dbReference type="RefSeq" id="XP_006825408.1">
    <property type="nucleotide sequence ID" value="XM_006825345.1"/>
</dbReference>
<dbReference type="PANTHER" id="PTHR22950:SF349">
    <property type="entry name" value="AMINO ACID TRANSPORTER TRANSMEMBRANE DOMAIN-CONTAINING PROTEIN"/>
    <property type="match status" value="1"/>
</dbReference>
<feature type="domain" description="Amino acid transporter transmembrane" evidence="6">
    <location>
        <begin position="1"/>
        <end position="65"/>
    </location>
</feature>
<feature type="transmembrane region" description="Helical" evidence="5">
    <location>
        <begin position="143"/>
        <end position="164"/>
    </location>
</feature>
<reference evidence="8" key="1">
    <citation type="submission" date="2025-08" db="UniProtKB">
        <authorList>
            <consortium name="RefSeq"/>
        </authorList>
    </citation>
    <scope>IDENTIFICATION</scope>
    <source>
        <tissue evidence="8">Testes</tissue>
    </source>
</reference>
<evidence type="ECO:0000256" key="5">
    <source>
        <dbReference type="SAM" id="Phobius"/>
    </source>
</evidence>
<feature type="transmembrane region" description="Helical" evidence="5">
    <location>
        <begin position="252"/>
        <end position="272"/>
    </location>
</feature>
<evidence type="ECO:0000256" key="4">
    <source>
        <dbReference type="ARBA" id="ARBA00023136"/>
    </source>
</evidence>
<evidence type="ECO:0000313" key="8">
    <source>
        <dbReference type="RefSeq" id="XP_006825408.1"/>
    </source>
</evidence>
<dbReference type="PANTHER" id="PTHR22950">
    <property type="entry name" value="AMINO ACID TRANSPORTER"/>
    <property type="match status" value="1"/>
</dbReference>
<dbReference type="Proteomes" id="UP000694865">
    <property type="component" value="Unplaced"/>
</dbReference>
<dbReference type="Pfam" id="PF01490">
    <property type="entry name" value="Aa_trans"/>
    <property type="match status" value="2"/>
</dbReference>
<dbReference type="GeneID" id="102800615"/>
<accession>A0ABM0MZG7</accession>
<evidence type="ECO:0000313" key="7">
    <source>
        <dbReference type="Proteomes" id="UP000694865"/>
    </source>
</evidence>
<proteinExistence type="predicted"/>
<evidence type="ECO:0000259" key="6">
    <source>
        <dbReference type="Pfam" id="PF01490"/>
    </source>
</evidence>
<protein>
    <submittedName>
        <fullName evidence="8">Proton-coupled amino acid transporter 2-like</fullName>
    </submittedName>
</protein>
<feature type="transmembrane region" description="Helical" evidence="5">
    <location>
        <begin position="17"/>
        <end position="38"/>
    </location>
</feature>
<gene>
    <name evidence="8" type="primary">LOC102800615</name>
</gene>
<sequence length="340" mass="37831">VLPLENKMKYPNDFKKVLYAGMSLVTGLYLSMGILGYLCFRSSLKDTITLDLPENEGRLVNAFLILTQLGFCCVYFVFMADNLQQYLIREIINKTHTDKALVYVAGISDLPIFFGSAIYAFEGIGVVLPLENKMKYPNDFKKVLYAGMSLVTGLYLSMGILGYLCFRSSLKDTITLDLPENEGLYLAVKILFSGAIFVSYGLQFYVPVDIIWPTFKNKLPEKYQVFGEYVFRTILVIITLLLAVSIPKLGYFISLVGSLASSALALIFPPILEELTFYKGYSGMSKLRLLKNVLIITFGLLGFVTGTFVSILDIVEAFLPPSPTLAPSVVNTTLPLPFTT</sequence>
<feature type="non-terminal residue" evidence="8">
    <location>
        <position position="1"/>
    </location>
</feature>